<reference evidence="2 3" key="1">
    <citation type="journal article" date="2014" name="Int. J. Syst. Evol. Microbiol.">
        <title>Brachybacterium ginsengisoli sp. nov., isolated from soil of a ginseng field.</title>
        <authorList>
            <person name="Hoang V.A."/>
            <person name="Kim Y.J."/>
            <person name="Nguyen N.L."/>
            <person name="Yang D.C."/>
        </authorList>
    </citation>
    <scope>NUCLEOTIDE SEQUENCE [LARGE SCALE GENOMIC DNA]</scope>
    <source>
        <strain evidence="2 3">DCY80</strain>
    </source>
</reference>
<proteinExistence type="predicted"/>
<dbReference type="SUPFAM" id="SSF54593">
    <property type="entry name" value="Glyoxalase/Bleomycin resistance protein/Dihydroxybiphenyl dioxygenase"/>
    <property type="match status" value="2"/>
</dbReference>
<dbReference type="OrthoDB" id="5524593at2"/>
<dbReference type="Gene3D" id="3.10.180.10">
    <property type="entry name" value="2,3-Dihydroxybiphenyl 1,2-Dioxygenase, domain 1"/>
    <property type="match status" value="2"/>
</dbReference>
<dbReference type="Pfam" id="PF18029">
    <property type="entry name" value="Glyoxalase_6"/>
    <property type="match status" value="2"/>
</dbReference>
<gene>
    <name evidence="2" type="ORF">CFK41_13760</name>
</gene>
<organism evidence="2 3">
    <name type="scientific">Brachybacterium ginsengisoli</name>
    <dbReference type="NCBI Taxonomy" id="1331682"/>
    <lineage>
        <taxon>Bacteria</taxon>
        <taxon>Bacillati</taxon>
        <taxon>Actinomycetota</taxon>
        <taxon>Actinomycetes</taxon>
        <taxon>Micrococcales</taxon>
        <taxon>Dermabacteraceae</taxon>
        <taxon>Brachybacterium</taxon>
    </lineage>
</organism>
<dbReference type="InterPro" id="IPR029068">
    <property type="entry name" value="Glyas_Bleomycin-R_OHBP_Dase"/>
</dbReference>
<feature type="domain" description="Glyoxalase-like" evidence="1">
    <location>
        <begin position="7"/>
        <end position="113"/>
    </location>
</feature>
<dbReference type="EMBL" id="CP023564">
    <property type="protein sequence ID" value="ATG55721.1"/>
    <property type="molecule type" value="Genomic_DNA"/>
</dbReference>
<dbReference type="PANTHER" id="PTHR35908">
    <property type="entry name" value="HYPOTHETICAL FUSION PROTEIN"/>
    <property type="match status" value="1"/>
</dbReference>
<evidence type="ECO:0000259" key="1">
    <source>
        <dbReference type="Pfam" id="PF18029"/>
    </source>
</evidence>
<dbReference type="PANTHER" id="PTHR35908:SF1">
    <property type="entry name" value="CONSERVED PROTEIN"/>
    <property type="match status" value="1"/>
</dbReference>
<dbReference type="InterPro" id="IPR041581">
    <property type="entry name" value="Glyoxalase_6"/>
</dbReference>
<accession>A0A291GZS8</accession>
<feature type="domain" description="Glyoxalase-like" evidence="1">
    <location>
        <begin position="130"/>
        <end position="236"/>
    </location>
</feature>
<dbReference type="Proteomes" id="UP000217889">
    <property type="component" value="Chromosome"/>
</dbReference>
<evidence type="ECO:0000313" key="2">
    <source>
        <dbReference type="EMBL" id="ATG55721.1"/>
    </source>
</evidence>
<protein>
    <submittedName>
        <fullName evidence="2">Glyoxalase-like domain protein</fullName>
    </submittedName>
</protein>
<dbReference type="RefSeq" id="WP_096800181.1">
    <property type="nucleotide sequence ID" value="NZ_CP023564.1"/>
</dbReference>
<dbReference type="AlphaFoldDB" id="A0A291GZS8"/>
<keyword evidence="3" id="KW-1185">Reference proteome</keyword>
<dbReference type="KEGG" id="bgg:CFK41_13760"/>
<evidence type="ECO:0000313" key="3">
    <source>
        <dbReference type="Proteomes" id="UP000217889"/>
    </source>
</evidence>
<name>A0A291GZS8_9MICO</name>
<sequence length="243" mass="26442">MFLENLGIDALDPLRAGRFWEAALGTTTLTAEPDIVETRLQITGEAYLDLCFARVPEVNRAPQRLHLDLRGGEDQEAIAERLRSLGASDLDIGQGEVPWTVLGDVEGGAFCVMEEREAYRDTGPIAALPMDSADPQRDVEFWAWLSAWVPAEGGAPTTLRHPSRRGPLLELCPEPEPKRPGAKNPIHLDVRLEPGEDPDEVAAGIAARGGQELHPDWGDLPWRVFQDPSGNDFCVLPAPGAAS</sequence>